<dbReference type="PANTHER" id="PTHR46093">
    <property type="entry name" value="ACYL-COA-BINDING DOMAIN-CONTAINING PROTEIN 5"/>
    <property type="match status" value="1"/>
</dbReference>
<feature type="signal peptide" evidence="5">
    <location>
        <begin position="1"/>
        <end position="29"/>
    </location>
</feature>
<evidence type="ECO:0000256" key="5">
    <source>
        <dbReference type="SAM" id="SignalP"/>
    </source>
</evidence>
<proteinExistence type="predicted"/>
<keyword evidence="7" id="KW-1185">Reference proteome</keyword>
<keyword evidence="4" id="KW-0812">Transmembrane</keyword>
<keyword evidence="4" id="KW-0472">Membrane</keyword>
<keyword evidence="5" id="KW-0732">Signal</keyword>
<feature type="region of interest" description="Disordered" evidence="3">
    <location>
        <begin position="29"/>
        <end position="53"/>
    </location>
</feature>
<dbReference type="Gene3D" id="2.170.270.10">
    <property type="entry name" value="SET domain"/>
    <property type="match status" value="1"/>
</dbReference>
<accession>A0A9P5SL82</accession>
<evidence type="ECO:0000256" key="1">
    <source>
        <dbReference type="ARBA" id="ARBA00022441"/>
    </source>
</evidence>
<dbReference type="InterPro" id="IPR015915">
    <property type="entry name" value="Kelch-typ_b-propeller"/>
</dbReference>
<evidence type="ECO:0000256" key="3">
    <source>
        <dbReference type="SAM" id="MobiDB-lite"/>
    </source>
</evidence>
<dbReference type="AlphaFoldDB" id="A0A9P5SL82"/>
<dbReference type="Pfam" id="PF24681">
    <property type="entry name" value="Kelch_KLHDC2_KLHL20_DRC7"/>
    <property type="match status" value="1"/>
</dbReference>
<reference evidence="6" key="1">
    <citation type="journal article" date="2020" name="Fungal Divers.">
        <title>Resolving the Mortierellaceae phylogeny through synthesis of multi-gene phylogenetics and phylogenomics.</title>
        <authorList>
            <person name="Vandepol N."/>
            <person name="Liber J."/>
            <person name="Desiro A."/>
            <person name="Na H."/>
            <person name="Kennedy M."/>
            <person name="Barry K."/>
            <person name="Grigoriev I.V."/>
            <person name="Miller A.N."/>
            <person name="O'Donnell K."/>
            <person name="Stajich J.E."/>
            <person name="Bonito G."/>
        </authorList>
    </citation>
    <scope>NUCLEOTIDE SEQUENCE</scope>
    <source>
        <strain evidence="6">NVP1</strain>
    </source>
</reference>
<protein>
    <recommendedName>
        <fullName evidence="8">Galactose oxidase</fullName>
    </recommendedName>
</protein>
<organism evidence="6 7">
    <name type="scientific">Podila minutissima</name>
    <dbReference type="NCBI Taxonomy" id="64525"/>
    <lineage>
        <taxon>Eukaryota</taxon>
        <taxon>Fungi</taxon>
        <taxon>Fungi incertae sedis</taxon>
        <taxon>Mucoromycota</taxon>
        <taxon>Mortierellomycotina</taxon>
        <taxon>Mortierellomycetes</taxon>
        <taxon>Mortierellales</taxon>
        <taxon>Mortierellaceae</taxon>
        <taxon>Podila</taxon>
    </lineage>
</organism>
<feature type="transmembrane region" description="Helical" evidence="4">
    <location>
        <begin position="413"/>
        <end position="434"/>
    </location>
</feature>
<evidence type="ECO:0000256" key="2">
    <source>
        <dbReference type="ARBA" id="ARBA00022737"/>
    </source>
</evidence>
<sequence length="884" mass="96587">MAKPSFLLRTPTTLLALFFSTLVTTLASAQAPSPTGPAPEPTPEPTSSPPSAFLGITSASSDKFIYYHGGQLNLPTVQYSSELFSLDVTKPWSVSTPAWTNLTVTTGVRGPLTVGHSATMSRDQRTLYITAPTGNTSDPFFYEYNIQSATWSSTSAPMAQAPVWAVRREAHLLTDPQTGAVWYLGGSTDKGETNEIDKFLNGGWSINLPTTQVDPNTGVVKAFVMNRFSSGTSHIYKNKIYLFGGSTSTPDGQRSYQSFQSISTIDISAPQLVYGEQLTIGAVPKPRNDHCSVLTASQKVIIYGGFDPNTKYTFNDVWSLDLVTMTWTQIVVTSTARYSHTCNLAGANMIVFGGRASATATSKDVGYRDVQVYDVTTSTWMRNYTVKMDTTPVSQPLPGLTPGASKKRLSTGAIVGIIIGVVTIILVIGGLVYYRRRQKKIEVHEAEVEKAAYLASLGSDEEGKNHVRRVSQRYHKNNPYSASSPRSPSTRRLNGTGTSTMNSPTSGYGSGFESLENPAVPGASNVQYLMQHLPDGTIAVQPVYLDHQPIPLQHSPNMMYSENSSLGGYVSTPISPNAQISAGVGEGTSGTSLRQGYVAPPPTLPGAAHVSSTSGATDYNGLPIFTTEGENMSNTESEQPSAKDPFGSPVSTRAVSPSPRQTRRHIEPQYPSERSVYVKASPTHGLGIFARQDLAPGTVWWYPEAETTIYVRRGLYHRIRVASKHHAVWGLLLDAIDMYSYYDPHQDALVFCLCNARYCNHHDAPNSEPALKASVHYDAMQIVGMVEKDQEVFESYHVYGQPVWARACIDFLNPQLGDKEEGFEDEVVMSGEMDIVLTREQVATYLRSHRQNDVQQSLEICWKEFGVVENGGRRIVVPDVAREP</sequence>
<dbReference type="SUPFAM" id="SSF117281">
    <property type="entry name" value="Kelch motif"/>
    <property type="match status" value="2"/>
</dbReference>
<evidence type="ECO:0000313" key="6">
    <source>
        <dbReference type="EMBL" id="KAF9332279.1"/>
    </source>
</evidence>
<dbReference type="EMBL" id="JAAAUY010000270">
    <property type="protein sequence ID" value="KAF9332279.1"/>
    <property type="molecule type" value="Genomic_DNA"/>
</dbReference>
<evidence type="ECO:0000256" key="4">
    <source>
        <dbReference type="SAM" id="Phobius"/>
    </source>
</evidence>
<feature type="compositionally biased region" description="Low complexity" evidence="3">
    <location>
        <begin position="479"/>
        <end position="492"/>
    </location>
</feature>
<dbReference type="Gene3D" id="2.120.10.80">
    <property type="entry name" value="Kelch-type beta propeller"/>
    <property type="match status" value="2"/>
</dbReference>
<evidence type="ECO:0000313" key="7">
    <source>
        <dbReference type="Proteomes" id="UP000696485"/>
    </source>
</evidence>
<keyword evidence="1" id="KW-0880">Kelch repeat</keyword>
<gene>
    <name evidence="6" type="ORF">BG006_004864</name>
</gene>
<comment type="caution">
    <text evidence="6">The sequence shown here is derived from an EMBL/GenBank/DDBJ whole genome shotgun (WGS) entry which is preliminary data.</text>
</comment>
<feature type="chain" id="PRO_5040454532" description="Galactose oxidase" evidence="5">
    <location>
        <begin position="30"/>
        <end position="884"/>
    </location>
</feature>
<feature type="compositionally biased region" description="Polar residues" evidence="3">
    <location>
        <begin position="628"/>
        <end position="640"/>
    </location>
</feature>
<feature type="compositionally biased region" description="Pro residues" evidence="3">
    <location>
        <begin position="34"/>
        <end position="48"/>
    </location>
</feature>
<feature type="region of interest" description="Disordered" evidence="3">
    <location>
        <begin position="580"/>
        <end position="670"/>
    </location>
</feature>
<dbReference type="InterPro" id="IPR046341">
    <property type="entry name" value="SET_dom_sf"/>
</dbReference>
<feature type="compositionally biased region" description="Polar residues" evidence="3">
    <location>
        <begin position="493"/>
        <end position="505"/>
    </location>
</feature>
<feature type="region of interest" description="Disordered" evidence="3">
    <location>
        <begin position="472"/>
        <end position="505"/>
    </location>
</feature>
<keyword evidence="4" id="KW-1133">Transmembrane helix</keyword>
<dbReference type="Proteomes" id="UP000696485">
    <property type="component" value="Unassembled WGS sequence"/>
</dbReference>
<evidence type="ECO:0008006" key="8">
    <source>
        <dbReference type="Google" id="ProtNLM"/>
    </source>
</evidence>
<feature type="compositionally biased region" description="Polar residues" evidence="3">
    <location>
        <begin position="649"/>
        <end position="660"/>
    </location>
</feature>
<name>A0A9P5SL82_9FUNG</name>
<dbReference type="SUPFAM" id="SSF82199">
    <property type="entry name" value="SET domain"/>
    <property type="match status" value="1"/>
</dbReference>
<keyword evidence="2" id="KW-0677">Repeat</keyword>
<dbReference type="PANTHER" id="PTHR46093:SF18">
    <property type="entry name" value="FIBRONECTIN TYPE-III DOMAIN-CONTAINING PROTEIN"/>
    <property type="match status" value="1"/>
</dbReference>